<keyword evidence="3 11" id="KW-0285">Flavoprotein</keyword>
<evidence type="ECO:0000256" key="7">
    <source>
        <dbReference type="ARBA" id="ARBA00022975"/>
    </source>
</evidence>
<gene>
    <name evidence="11" type="primary">pyrK</name>
    <name evidence="13" type="ORF">BAU18_001542</name>
</gene>
<evidence type="ECO:0000313" key="14">
    <source>
        <dbReference type="Proteomes" id="UP001429357"/>
    </source>
</evidence>
<comment type="similarity">
    <text evidence="1 11">Belongs to the PyrK family.</text>
</comment>
<dbReference type="EMBL" id="MAEI02000001">
    <property type="protein sequence ID" value="MEO1781949.1"/>
    <property type="molecule type" value="Genomic_DNA"/>
</dbReference>
<reference evidence="13" key="1">
    <citation type="submission" date="2016-06" db="EMBL/GenBank/DDBJ databases">
        <authorList>
            <person name="Van Tyne D."/>
        </authorList>
    </citation>
    <scope>NUCLEOTIDE SEQUENCE</scope>
    <source>
        <strain evidence="13">JM9A</strain>
    </source>
</reference>
<feature type="binding site" evidence="11">
    <location>
        <position position="235"/>
    </location>
    <ligand>
        <name>[2Fe-2S] cluster</name>
        <dbReference type="ChEBI" id="CHEBI:190135"/>
    </ligand>
</feature>
<dbReference type="HAMAP" id="MF_01211">
    <property type="entry name" value="DHODB_Fe_S_bind"/>
    <property type="match status" value="1"/>
</dbReference>
<accession>A0ABV0F1L8</accession>
<keyword evidence="2 11" id="KW-0813">Transport</keyword>
<dbReference type="PROSITE" id="PS51384">
    <property type="entry name" value="FAD_FR"/>
    <property type="match status" value="1"/>
</dbReference>
<keyword evidence="14" id="KW-1185">Reference proteome</keyword>
<dbReference type="Gene3D" id="3.40.50.80">
    <property type="entry name" value="Nucleotide-binding domain of ferredoxin-NADP reductase (FNR) module"/>
    <property type="match status" value="1"/>
</dbReference>
<dbReference type="InterPro" id="IPR019480">
    <property type="entry name" value="Dihydroorotate_DH_Fe-S-bd"/>
</dbReference>
<keyword evidence="7 11" id="KW-0665">Pyrimidine biosynthesis</keyword>
<dbReference type="InterPro" id="IPR017938">
    <property type="entry name" value="Riboflavin_synthase-like_b-brl"/>
</dbReference>
<comment type="pathway">
    <text evidence="11">Pyrimidine metabolism; UMP biosynthesis via de novo pathway; orotate from (S)-dihydroorotate (NAD(+) route): step 1/1.</text>
</comment>
<reference evidence="13" key="2">
    <citation type="submission" date="2024-02" db="EMBL/GenBank/DDBJ databases">
        <title>The Genome Sequence of Enterococcus diestrammenae JM9A.</title>
        <authorList>
            <person name="Earl A."/>
            <person name="Manson A."/>
            <person name="Gilmore M."/>
            <person name="Sanders J."/>
            <person name="Shea T."/>
            <person name="Howe W."/>
            <person name="Livny J."/>
            <person name="Cuomo C."/>
            <person name="Neafsey D."/>
            <person name="Birren B."/>
        </authorList>
    </citation>
    <scope>NUCLEOTIDE SEQUENCE</scope>
    <source>
        <strain evidence="13">JM9A</strain>
    </source>
</reference>
<evidence type="ECO:0000313" key="13">
    <source>
        <dbReference type="EMBL" id="MEO1781949.1"/>
    </source>
</evidence>
<evidence type="ECO:0000256" key="5">
    <source>
        <dbReference type="ARBA" id="ARBA00022723"/>
    </source>
</evidence>
<proteinExistence type="inferred from homology"/>
<evidence type="ECO:0000256" key="11">
    <source>
        <dbReference type="HAMAP-Rule" id="MF_01211"/>
    </source>
</evidence>
<dbReference type="PIRSF" id="PIRSF006816">
    <property type="entry name" value="Cyc3_hyd_g"/>
    <property type="match status" value="1"/>
</dbReference>
<dbReference type="Gene3D" id="2.40.30.10">
    <property type="entry name" value="Translation factors"/>
    <property type="match status" value="1"/>
</dbReference>
<dbReference type="PANTHER" id="PTHR43513:SF3">
    <property type="entry name" value="DIHYDROOROTATE DEHYDROGENASE B (NAD(+)), ELECTRON TRANSFER SUBUNIT-RELATED"/>
    <property type="match status" value="1"/>
</dbReference>
<dbReference type="InterPro" id="IPR050353">
    <property type="entry name" value="PyrK_electron_transfer"/>
</dbReference>
<feature type="domain" description="FAD-binding FR-type" evidence="12">
    <location>
        <begin position="1"/>
        <end position="100"/>
    </location>
</feature>
<keyword evidence="10 11" id="KW-0411">Iron-sulfur</keyword>
<feature type="binding site" evidence="11">
    <location>
        <begin position="68"/>
        <end position="70"/>
    </location>
    <ligand>
        <name>FAD</name>
        <dbReference type="ChEBI" id="CHEBI:57692"/>
    </ligand>
</feature>
<evidence type="ECO:0000256" key="4">
    <source>
        <dbReference type="ARBA" id="ARBA00022714"/>
    </source>
</evidence>
<evidence type="ECO:0000256" key="9">
    <source>
        <dbReference type="ARBA" id="ARBA00023004"/>
    </source>
</evidence>
<evidence type="ECO:0000256" key="3">
    <source>
        <dbReference type="ARBA" id="ARBA00022630"/>
    </source>
</evidence>
<feature type="binding site" evidence="11">
    <location>
        <position position="227"/>
    </location>
    <ligand>
        <name>[2Fe-2S] cluster</name>
        <dbReference type="ChEBI" id="CHEBI:190135"/>
    </ligand>
</feature>
<dbReference type="SUPFAM" id="SSF52343">
    <property type="entry name" value="Ferredoxin reductase-like, C-terminal NADP-linked domain"/>
    <property type="match status" value="1"/>
</dbReference>
<keyword evidence="9 11" id="KW-0408">Iron</keyword>
<feature type="binding site" evidence="11">
    <location>
        <position position="252"/>
    </location>
    <ligand>
        <name>[2Fe-2S] cluster</name>
        <dbReference type="ChEBI" id="CHEBI:190135"/>
    </ligand>
</feature>
<protein>
    <recommendedName>
        <fullName evidence="11">Dihydroorotate dehydrogenase B (NAD(+)), electron transfer subunit</fullName>
    </recommendedName>
    <alternativeName>
        <fullName evidence="11">Dihydroorotate oxidase B, electron transfer subunit</fullName>
    </alternativeName>
</protein>
<dbReference type="SUPFAM" id="SSF63380">
    <property type="entry name" value="Riboflavin synthase domain-like"/>
    <property type="match status" value="1"/>
</dbReference>
<dbReference type="InterPro" id="IPR008333">
    <property type="entry name" value="Cbr1-like_FAD-bd_dom"/>
</dbReference>
<evidence type="ECO:0000259" key="12">
    <source>
        <dbReference type="PROSITE" id="PS51384"/>
    </source>
</evidence>
<keyword evidence="8 11" id="KW-0249">Electron transport</keyword>
<sequence length="265" mass="28742">MKQEMMNITAQRQLAPRIYELTLQGELVQEMTTAGQFLHIRVPQADLLLRRPISLNQVDLTNNTCRIIYRTEGAGTKAFAELKAGDQLDVLGPLGHGFDLSKITAGDLVYIVGGGIGIPPLYELSRQLLALGAQPVHFLGFASQEVMYYQEEFLALGECRFATDDGSFGVQGNVGNLLLAAMHHPDYETKQPAAVFACGNNGLLKTVDQLFQNHPNAQISMEARMACGVGACYACVCHVADDDTGQKSLKVCDEGPVFPVGKVVI</sequence>
<dbReference type="InterPro" id="IPR017927">
    <property type="entry name" value="FAD-bd_FR_type"/>
</dbReference>
<feature type="binding site" evidence="11">
    <location>
        <begin position="51"/>
        <end position="54"/>
    </location>
    <ligand>
        <name>FAD</name>
        <dbReference type="ChEBI" id="CHEBI:57692"/>
    </ligand>
</feature>
<dbReference type="RefSeq" id="WP_161869239.1">
    <property type="nucleotide sequence ID" value="NZ_JBMRGR010000010.1"/>
</dbReference>
<comment type="caution">
    <text evidence="13">The sequence shown here is derived from an EMBL/GenBank/DDBJ whole genome shotgun (WGS) entry which is preliminary data.</text>
</comment>
<dbReference type="InterPro" id="IPR039261">
    <property type="entry name" value="FNR_nucleotide-bd"/>
</dbReference>
<name>A0ABV0F1L8_9ENTE</name>
<dbReference type="Pfam" id="PF10418">
    <property type="entry name" value="DHODB_Fe-S_bind"/>
    <property type="match status" value="1"/>
</dbReference>
<dbReference type="Proteomes" id="UP001429357">
    <property type="component" value="Unassembled WGS sequence"/>
</dbReference>
<keyword evidence="4 11" id="KW-0001">2Fe-2S</keyword>
<comment type="cofactor">
    <cofactor evidence="11">
        <name>[2Fe-2S] cluster</name>
        <dbReference type="ChEBI" id="CHEBI:190135"/>
    </cofactor>
    <text evidence="11">Binds 1 [2Fe-2S] cluster per subunit.</text>
</comment>
<keyword evidence="5 11" id="KW-0479">Metal-binding</keyword>
<evidence type="ECO:0000256" key="2">
    <source>
        <dbReference type="ARBA" id="ARBA00022448"/>
    </source>
</evidence>
<dbReference type="NCBIfam" id="NF000797">
    <property type="entry name" value="PRK00054.1-2"/>
    <property type="match status" value="1"/>
</dbReference>
<dbReference type="InterPro" id="IPR037117">
    <property type="entry name" value="Dihydroorotate_DH_ele_sf"/>
</dbReference>
<dbReference type="Pfam" id="PF00970">
    <property type="entry name" value="FAD_binding_6"/>
    <property type="match status" value="1"/>
</dbReference>
<organism evidence="13 14">
    <name type="scientific">Enterococcus diestrammenae</name>
    <dbReference type="NCBI Taxonomy" id="1155073"/>
    <lineage>
        <taxon>Bacteria</taxon>
        <taxon>Bacillati</taxon>
        <taxon>Bacillota</taxon>
        <taxon>Bacilli</taxon>
        <taxon>Lactobacillales</taxon>
        <taxon>Enterococcaceae</taxon>
        <taxon>Enterococcus</taxon>
    </lineage>
</organism>
<dbReference type="CDD" id="cd06218">
    <property type="entry name" value="DHOD_e_trans"/>
    <property type="match status" value="1"/>
</dbReference>
<feature type="binding site" evidence="11">
    <location>
        <position position="232"/>
    </location>
    <ligand>
        <name>[2Fe-2S] cluster</name>
        <dbReference type="ChEBI" id="CHEBI:190135"/>
    </ligand>
</feature>
<evidence type="ECO:0000256" key="1">
    <source>
        <dbReference type="ARBA" id="ARBA00006422"/>
    </source>
</evidence>
<feature type="binding site" evidence="11">
    <location>
        <begin position="75"/>
        <end position="76"/>
    </location>
    <ligand>
        <name>FAD</name>
        <dbReference type="ChEBI" id="CHEBI:57692"/>
    </ligand>
</feature>
<dbReference type="PANTHER" id="PTHR43513">
    <property type="entry name" value="DIHYDROOROTATE DEHYDROGENASE B (NAD(+)), ELECTRON TRANSFER SUBUNIT"/>
    <property type="match status" value="1"/>
</dbReference>
<keyword evidence="6 11" id="KW-0274">FAD</keyword>
<dbReference type="Gene3D" id="2.10.240.10">
    <property type="entry name" value="Dihydroorotate dehydrogenase, electron transfer subunit"/>
    <property type="match status" value="1"/>
</dbReference>
<dbReference type="InterPro" id="IPR023455">
    <property type="entry name" value="Dihydroorotate_DHASE_ETsu"/>
</dbReference>
<comment type="cofactor">
    <cofactor evidence="11">
        <name>FAD</name>
        <dbReference type="ChEBI" id="CHEBI:57692"/>
    </cofactor>
    <text evidence="11">Binds 1 FAD per subunit.</text>
</comment>
<dbReference type="InterPro" id="IPR012165">
    <property type="entry name" value="Cyt_c3_hydrogenase_gsu"/>
</dbReference>
<comment type="function">
    <text evidence="11">Responsible for channeling the electrons from the oxidation of dihydroorotate from the FMN redox center in the PyrD type B subunit to the ultimate electron acceptor NAD(+).</text>
</comment>
<comment type="subunit">
    <text evidence="11">Heterotetramer of 2 PyrK and 2 PyrD type B subunits.</text>
</comment>
<evidence type="ECO:0000256" key="10">
    <source>
        <dbReference type="ARBA" id="ARBA00023014"/>
    </source>
</evidence>
<evidence type="ECO:0000256" key="8">
    <source>
        <dbReference type="ARBA" id="ARBA00022982"/>
    </source>
</evidence>
<evidence type="ECO:0000256" key="6">
    <source>
        <dbReference type="ARBA" id="ARBA00022827"/>
    </source>
</evidence>